<dbReference type="SUPFAM" id="SSF54786">
    <property type="entry name" value="YcfA/nrd intein domain"/>
    <property type="match status" value="1"/>
</dbReference>
<protein>
    <submittedName>
        <fullName evidence="8">Type II toxin-antitoxin system HicA family toxin</fullName>
    </submittedName>
</protein>
<accession>A0ABX6MBW0</accession>
<evidence type="ECO:0000313" key="8">
    <source>
        <dbReference type="EMBL" id="QJD91825.1"/>
    </source>
</evidence>
<evidence type="ECO:0000313" key="9">
    <source>
        <dbReference type="Proteomes" id="UP000503117"/>
    </source>
</evidence>
<evidence type="ECO:0000256" key="4">
    <source>
        <dbReference type="ARBA" id="ARBA00022759"/>
    </source>
</evidence>
<dbReference type="Proteomes" id="UP000503117">
    <property type="component" value="Chromosome"/>
</dbReference>
<dbReference type="InterPro" id="IPR012933">
    <property type="entry name" value="HicA_mRNA_interferase"/>
</dbReference>
<evidence type="ECO:0000256" key="5">
    <source>
        <dbReference type="ARBA" id="ARBA00022801"/>
    </source>
</evidence>
<organism evidence="8 9">
    <name type="scientific">Duganella dendranthematis</name>
    <dbReference type="NCBI Taxonomy" id="2728021"/>
    <lineage>
        <taxon>Bacteria</taxon>
        <taxon>Pseudomonadati</taxon>
        <taxon>Pseudomonadota</taxon>
        <taxon>Betaproteobacteria</taxon>
        <taxon>Burkholderiales</taxon>
        <taxon>Oxalobacteraceae</taxon>
        <taxon>Telluria group</taxon>
        <taxon>Duganella</taxon>
    </lineage>
</organism>
<evidence type="ECO:0000256" key="1">
    <source>
        <dbReference type="ARBA" id="ARBA00006620"/>
    </source>
</evidence>
<dbReference type="InterPro" id="IPR038570">
    <property type="entry name" value="HicA_sf"/>
</dbReference>
<dbReference type="Pfam" id="PF07927">
    <property type="entry name" value="HicA_toxin"/>
    <property type="match status" value="1"/>
</dbReference>
<name>A0ABX6MBW0_9BURK</name>
<comment type="similarity">
    <text evidence="1">Belongs to the HicA mRNA interferase family.</text>
</comment>
<evidence type="ECO:0000256" key="3">
    <source>
        <dbReference type="ARBA" id="ARBA00022722"/>
    </source>
</evidence>
<keyword evidence="2" id="KW-1277">Toxin-antitoxin system</keyword>
<proteinExistence type="inferred from homology"/>
<dbReference type="Gene3D" id="3.30.920.30">
    <property type="entry name" value="Hypothetical protein"/>
    <property type="match status" value="1"/>
</dbReference>
<keyword evidence="4" id="KW-0255">Endonuclease</keyword>
<evidence type="ECO:0000256" key="2">
    <source>
        <dbReference type="ARBA" id="ARBA00022649"/>
    </source>
</evidence>
<keyword evidence="5" id="KW-0378">Hydrolase</keyword>
<keyword evidence="7" id="KW-0346">Stress response</keyword>
<reference evidence="8 9" key="1">
    <citation type="submission" date="2020-04" db="EMBL/GenBank/DDBJ databases">
        <title>Genome sequencing of novel species.</title>
        <authorList>
            <person name="Heo J."/>
            <person name="Kim S.-J."/>
            <person name="Kim J.-S."/>
            <person name="Hong S.-B."/>
            <person name="Kwon S.-W."/>
        </authorList>
    </citation>
    <scope>NUCLEOTIDE SEQUENCE [LARGE SCALE GENOMIC DNA]</scope>
    <source>
        <strain evidence="8 9">AF9R3</strain>
    </source>
</reference>
<sequence length="58" mass="6720">MKQSEFVRWLRQQGATFEDGTNHLKVYLNGQKTILPRHPAKELKTGTVEGIKKQLKLK</sequence>
<evidence type="ECO:0000256" key="7">
    <source>
        <dbReference type="ARBA" id="ARBA00023016"/>
    </source>
</evidence>
<dbReference type="RefSeq" id="WP_169113142.1">
    <property type="nucleotide sequence ID" value="NZ_CP051684.1"/>
</dbReference>
<gene>
    <name evidence="8" type="ORF">HH213_18045</name>
</gene>
<dbReference type="EMBL" id="CP051684">
    <property type="protein sequence ID" value="QJD91825.1"/>
    <property type="molecule type" value="Genomic_DNA"/>
</dbReference>
<keyword evidence="3" id="KW-0540">Nuclease</keyword>
<evidence type="ECO:0000256" key="6">
    <source>
        <dbReference type="ARBA" id="ARBA00022884"/>
    </source>
</evidence>
<keyword evidence="9" id="KW-1185">Reference proteome</keyword>
<keyword evidence="6" id="KW-0694">RNA-binding</keyword>